<dbReference type="Pfam" id="PF04168">
    <property type="entry name" value="Alpha-E"/>
    <property type="match status" value="1"/>
</dbReference>
<dbReference type="PANTHER" id="PTHR34595">
    <property type="entry name" value="BLR5612 PROTEIN"/>
    <property type="match status" value="1"/>
</dbReference>
<dbReference type="InterPro" id="IPR007296">
    <property type="entry name" value="DUF403"/>
</dbReference>
<dbReference type="OrthoDB" id="9803532at2"/>
<name>A0A1X6ZUL9_9RHOB</name>
<dbReference type="RefSeq" id="WP_085818987.1">
    <property type="nucleotide sequence ID" value="NZ_FWFU01000004.1"/>
</dbReference>
<dbReference type="PANTHER" id="PTHR34595:SF7">
    <property type="entry name" value="SLL1039 PROTEIN"/>
    <property type="match status" value="1"/>
</dbReference>
<feature type="domain" description="DUF403" evidence="1">
    <location>
        <begin position="1"/>
        <end position="308"/>
    </location>
</feature>
<sequence length="313" mass="35519">MLGKTANGLFWMYRYLERAENTARLIEAGQRIALTRLEARDEEWVSVLQSAGVLGAFQAENETITKEAAIDWLLRSRANTSSVLSCVEAARQNARMVRTALTGEVWEAINATYMRTRSALARKVSERELPKVLGAIRQHTALVRGMTHGTMLRNEIYDFARIGTFLERADNTARILDVKYYVLLPTASAVGTSLDNVQWETILRSVSARGGFRMAYGAGAGPAEITEFLILDKRMPRSLAFCVDKLHCNLRYLHKGKRKPLPSLRQVDQLERMYLVHDIGAVFEFGLHEFIQQMLTQLAGIARQIEIDFRFYE</sequence>
<dbReference type="InterPro" id="IPR051680">
    <property type="entry name" value="ATP-dep_Glu-Cys_Ligase-2"/>
</dbReference>
<dbReference type="EMBL" id="FWFU01000004">
    <property type="protein sequence ID" value="SLN61968.1"/>
    <property type="molecule type" value="Genomic_DNA"/>
</dbReference>
<evidence type="ECO:0000259" key="1">
    <source>
        <dbReference type="Pfam" id="PF04168"/>
    </source>
</evidence>
<dbReference type="AlphaFoldDB" id="A0A1X6ZUL9"/>
<protein>
    <recommendedName>
        <fullName evidence="1">DUF403 domain-containing protein</fullName>
    </recommendedName>
</protein>
<evidence type="ECO:0000313" key="3">
    <source>
        <dbReference type="Proteomes" id="UP000193207"/>
    </source>
</evidence>
<organism evidence="2 3">
    <name type="scientific">Roseovarius halotolerans</name>
    <dbReference type="NCBI Taxonomy" id="505353"/>
    <lineage>
        <taxon>Bacteria</taxon>
        <taxon>Pseudomonadati</taxon>
        <taxon>Pseudomonadota</taxon>
        <taxon>Alphaproteobacteria</taxon>
        <taxon>Rhodobacterales</taxon>
        <taxon>Roseobacteraceae</taxon>
        <taxon>Roseovarius</taxon>
    </lineage>
</organism>
<evidence type="ECO:0000313" key="2">
    <source>
        <dbReference type="EMBL" id="SLN61968.1"/>
    </source>
</evidence>
<gene>
    <name evidence="2" type="ORF">ROH8110_03486</name>
</gene>
<keyword evidence="3" id="KW-1185">Reference proteome</keyword>
<accession>A0A1X6ZUL9</accession>
<reference evidence="2 3" key="1">
    <citation type="submission" date="2017-03" db="EMBL/GenBank/DDBJ databases">
        <authorList>
            <person name="Afonso C.L."/>
            <person name="Miller P.J."/>
            <person name="Scott M.A."/>
            <person name="Spackman E."/>
            <person name="Goraichik I."/>
            <person name="Dimitrov K.M."/>
            <person name="Suarez D.L."/>
            <person name="Swayne D.E."/>
        </authorList>
    </citation>
    <scope>NUCLEOTIDE SEQUENCE [LARGE SCALE GENOMIC DNA]</scope>
    <source>
        <strain evidence="2 3">CECT 8110</strain>
    </source>
</reference>
<dbReference type="Proteomes" id="UP000193207">
    <property type="component" value="Unassembled WGS sequence"/>
</dbReference>
<proteinExistence type="predicted"/>